<dbReference type="PANTHER" id="PTHR46395">
    <property type="entry name" value="ADP-RIBOSYLATION FACTOR GTPASE-ACTIVATING PROTEIN 1"/>
    <property type="match status" value="1"/>
</dbReference>
<evidence type="ECO:0000313" key="8">
    <source>
        <dbReference type="EMBL" id="CDO53011.1"/>
    </source>
</evidence>
<proteinExistence type="predicted"/>
<dbReference type="EMBL" id="CCBN010000004">
    <property type="protein sequence ID" value="CDO53011.1"/>
    <property type="molecule type" value="Genomic_DNA"/>
</dbReference>
<feature type="region of interest" description="Disordered" evidence="6">
    <location>
        <begin position="319"/>
        <end position="342"/>
    </location>
</feature>
<dbReference type="STRING" id="1173061.A0A0J9X718"/>
<dbReference type="PRINTS" id="PR00405">
    <property type="entry name" value="REVINTRACTNG"/>
</dbReference>
<keyword evidence="2" id="KW-0479">Metal-binding</keyword>
<dbReference type="CDD" id="cd08830">
    <property type="entry name" value="ArfGap_ArfGap1"/>
    <property type="match status" value="1"/>
</dbReference>
<keyword evidence="1" id="KW-0343">GTPase activation</keyword>
<keyword evidence="9" id="KW-1185">Reference proteome</keyword>
<dbReference type="PANTHER" id="PTHR46395:SF1">
    <property type="entry name" value="ADP-RIBOSYLATION FACTOR GTPASE-ACTIVATING PROTEIN 1"/>
    <property type="match status" value="1"/>
</dbReference>
<dbReference type="GO" id="GO:0032012">
    <property type="term" value="P:regulation of ARF protein signal transduction"/>
    <property type="evidence" value="ECO:0007669"/>
    <property type="project" value="TreeGrafter"/>
</dbReference>
<dbReference type="InterPro" id="IPR038508">
    <property type="entry name" value="ArfGAP_dom_sf"/>
</dbReference>
<name>A0A0J9X718_GEOCN</name>
<evidence type="ECO:0000256" key="6">
    <source>
        <dbReference type="SAM" id="MobiDB-lite"/>
    </source>
</evidence>
<reference evidence="8" key="1">
    <citation type="submission" date="2014-03" db="EMBL/GenBank/DDBJ databases">
        <authorList>
            <person name="Casaregola S."/>
        </authorList>
    </citation>
    <scope>NUCLEOTIDE SEQUENCE [LARGE SCALE GENOMIC DNA]</scope>
    <source>
        <strain evidence="8">CLIB 918</strain>
    </source>
</reference>
<gene>
    <name evidence="8" type="ORF">BN980_GECA04s02859g</name>
</gene>
<dbReference type="SUPFAM" id="SSF57863">
    <property type="entry name" value="ArfGap/RecO-like zinc finger"/>
    <property type="match status" value="1"/>
</dbReference>
<evidence type="ECO:0000259" key="7">
    <source>
        <dbReference type="PROSITE" id="PS50115"/>
    </source>
</evidence>
<dbReference type="FunFam" id="1.10.220.150:FF:000014">
    <property type="entry name" value="ADP-ribosylation factor GTPase-activating protein"/>
    <property type="match status" value="1"/>
</dbReference>
<dbReference type="OrthoDB" id="983479at2759"/>
<dbReference type="GO" id="GO:0008270">
    <property type="term" value="F:zinc ion binding"/>
    <property type="evidence" value="ECO:0007669"/>
    <property type="project" value="UniProtKB-KW"/>
</dbReference>
<comment type="caution">
    <text evidence="8">The sequence shown here is derived from an EMBL/GenBank/DDBJ whole genome shotgun (WGS) entry which is preliminary data.</text>
</comment>
<dbReference type="SMART" id="SM00105">
    <property type="entry name" value="ArfGap"/>
    <property type="match status" value="1"/>
</dbReference>
<evidence type="ECO:0000256" key="1">
    <source>
        <dbReference type="ARBA" id="ARBA00022468"/>
    </source>
</evidence>
<dbReference type="Proteomes" id="UP000242525">
    <property type="component" value="Unassembled WGS sequence"/>
</dbReference>
<feature type="compositionally biased region" description="Low complexity" evidence="6">
    <location>
        <begin position="188"/>
        <end position="201"/>
    </location>
</feature>
<evidence type="ECO:0000256" key="4">
    <source>
        <dbReference type="ARBA" id="ARBA00022833"/>
    </source>
</evidence>
<evidence type="ECO:0000256" key="5">
    <source>
        <dbReference type="PROSITE-ProRule" id="PRU00288"/>
    </source>
</evidence>
<sequence length="342" mass="37571">MPADWTVDPDNRRRLLALQKQGDNKRCFDCGAVNPQWASPKFGIFICLECAGLHRGLGVHISFVRSVTMDQFKPEEMKAMELGGNENAKLFFEAEGLDLSLEPAKKYDTDIARDYKDKLSAEIQGIPWVRKQHEPRESNNSSPAPSSISSGGSNSQKTRNEAYFATLGKSNDSRPDGVHPSQGGKYTGFGSSPSPSQGSGSLLDSIQTDPFGSITKGWGFFTKSVTKSVGEVSESYIKPGMRNLAEGDVGSNARKAMMQFGQKMQETGKYGFETFNKFTDDHSRGDANSDNKYGKLFQGVGEESTFNNKPSIEPAFGLAKPAERTKLEGMGNPNKKDTWDDW</sequence>
<dbReference type="InterPro" id="IPR001164">
    <property type="entry name" value="ArfGAP_dom"/>
</dbReference>
<evidence type="ECO:0000256" key="3">
    <source>
        <dbReference type="ARBA" id="ARBA00022771"/>
    </source>
</evidence>
<dbReference type="InterPro" id="IPR037278">
    <property type="entry name" value="ARFGAP/RecO"/>
</dbReference>
<feature type="compositionally biased region" description="Low complexity" evidence="6">
    <location>
        <begin position="138"/>
        <end position="155"/>
    </location>
</feature>
<evidence type="ECO:0000256" key="2">
    <source>
        <dbReference type="ARBA" id="ARBA00022723"/>
    </source>
</evidence>
<dbReference type="AlphaFoldDB" id="A0A0J9X718"/>
<feature type="domain" description="Arf-GAP" evidence="7">
    <location>
        <begin position="12"/>
        <end position="128"/>
    </location>
</feature>
<feature type="region of interest" description="Disordered" evidence="6">
    <location>
        <begin position="127"/>
        <end position="207"/>
    </location>
</feature>
<dbReference type="GO" id="GO:0000139">
    <property type="term" value="C:Golgi membrane"/>
    <property type="evidence" value="ECO:0007669"/>
    <property type="project" value="TreeGrafter"/>
</dbReference>
<dbReference type="Pfam" id="PF01412">
    <property type="entry name" value="ArfGap"/>
    <property type="match status" value="1"/>
</dbReference>
<dbReference type="GO" id="GO:0030100">
    <property type="term" value="P:regulation of endocytosis"/>
    <property type="evidence" value="ECO:0007669"/>
    <property type="project" value="TreeGrafter"/>
</dbReference>
<dbReference type="PROSITE" id="PS50115">
    <property type="entry name" value="ARFGAP"/>
    <property type="match status" value="1"/>
</dbReference>
<dbReference type="Gene3D" id="1.10.220.150">
    <property type="entry name" value="Arf GTPase activating protein"/>
    <property type="match status" value="1"/>
</dbReference>
<evidence type="ECO:0000313" key="9">
    <source>
        <dbReference type="Proteomes" id="UP000242525"/>
    </source>
</evidence>
<protein>
    <submittedName>
        <fullName evidence="8">Similar to Saccharomyces cerevisiae YDL226C GCS1 ADP-ribosylation factor GTPase activating protein (ARF GAP)</fullName>
    </submittedName>
</protein>
<organism evidence="8 9">
    <name type="scientific">Geotrichum candidum</name>
    <name type="common">Oospora lactis</name>
    <name type="synonym">Dipodascus geotrichum</name>
    <dbReference type="NCBI Taxonomy" id="1173061"/>
    <lineage>
        <taxon>Eukaryota</taxon>
        <taxon>Fungi</taxon>
        <taxon>Dikarya</taxon>
        <taxon>Ascomycota</taxon>
        <taxon>Saccharomycotina</taxon>
        <taxon>Dipodascomycetes</taxon>
        <taxon>Dipodascales</taxon>
        <taxon>Dipodascaceae</taxon>
        <taxon>Geotrichum</taxon>
    </lineage>
</organism>
<keyword evidence="4" id="KW-0862">Zinc</keyword>
<accession>A0A0J9X718</accession>
<dbReference type="GO" id="GO:0005096">
    <property type="term" value="F:GTPase activator activity"/>
    <property type="evidence" value="ECO:0007669"/>
    <property type="project" value="UniProtKB-KW"/>
</dbReference>
<keyword evidence="3 5" id="KW-0863">Zinc-finger</keyword>